<proteinExistence type="predicted"/>
<feature type="region of interest" description="Disordered" evidence="1">
    <location>
        <begin position="35"/>
        <end position="87"/>
    </location>
</feature>
<dbReference type="AlphaFoldDB" id="A0A6G1DEZ9"/>
<evidence type="ECO:0000313" key="3">
    <source>
        <dbReference type="EMBL" id="KAF0911198.1"/>
    </source>
</evidence>
<keyword evidence="4" id="KW-1185">Reference proteome</keyword>
<evidence type="ECO:0000313" key="4">
    <source>
        <dbReference type="Proteomes" id="UP000479710"/>
    </source>
</evidence>
<accession>A0A6G1DEZ9</accession>
<dbReference type="EMBL" id="SPHZ02000006">
    <property type="protein sequence ID" value="KAF0911198.1"/>
    <property type="molecule type" value="Genomic_DNA"/>
</dbReference>
<organism evidence="3 4">
    <name type="scientific">Oryza meyeriana var. granulata</name>
    <dbReference type="NCBI Taxonomy" id="110450"/>
    <lineage>
        <taxon>Eukaryota</taxon>
        <taxon>Viridiplantae</taxon>
        <taxon>Streptophyta</taxon>
        <taxon>Embryophyta</taxon>
        <taxon>Tracheophyta</taxon>
        <taxon>Spermatophyta</taxon>
        <taxon>Magnoliopsida</taxon>
        <taxon>Liliopsida</taxon>
        <taxon>Poales</taxon>
        <taxon>Poaceae</taxon>
        <taxon>BOP clade</taxon>
        <taxon>Oryzoideae</taxon>
        <taxon>Oryzeae</taxon>
        <taxon>Oryzinae</taxon>
        <taxon>Oryza</taxon>
        <taxon>Oryza meyeriana</taxon>
    </lineage>
</organism>
<dbReference type="Proteomes" id="UP000479710">
    <property type="component" value="Unassembled WGS sequence"/>
</dbReference>
<reference evidence="3 4" key="1">
    <citation type="submission" date="2019-11" db="EMBL/GenBank/DDBJ databases">
        <title>Whole genome sequence of Oryza granulata.</title>
        <authorList>
            <person name="Li W."/>
        </authorList>
    </citation>
    <scope>NUCLEOTIDE SEQUENCE [LARGE SCALE GENOMIC DNA]</scope>
    <source>
        <strain evidence="4">cv. Menghai</strain>
        <tissue evidence="3">Leaf</tissue>
    </source>
</reference>
<gene>
    <name evidence="3" type="ORF">E2562_007971</name>
    <name evidence="2" type="ORF">E2562_019166</name>
</gene>
<evidence type="ECO:0000256" key="1">
    <source>
        <dbReference type="SAM" id="MobiDB-lite"/>
    </source>
</evidence>
<evidence type="ECO:0000313" key="2">
    <source>
        <dbReference type="EMBL" id="KAF0902871.1"/>
    </source>
</evidence>
<protein>
    <submittedName>
        <fullName evidence="3">Uncharacterized protein</fullName>
    </submittedName>
</protein>
<sequence length="87" mass="9112">MDQGGMRPIKRKVSRIEVGRGQRVESAQIEAKCGQRAHVGADRRARGGGVDRQASRHLRAGVDRGGTPSTATVASTRGAAAVVAPPR</sequence>
<comment type="caution">
    <text evidence="3">The sequence shown here is derived from an EMBL/GenBank/DDBJ whole genome shotgun (WGS) entry which is preliminary data.</text>
</comment>
<name>A0A6G1DEZ9_9ORYZ</name>
<dbReference type="EMBL" id="SPHZ02000008">
    <property type="protein sequence ID" value="KAF0902871.1"/>
    <property type="molecule type" value="Genomic_DNA"/>
</dbReference>